<proteinExistence type="predicted"/>
<dbReference type="EMBL" id="CM042886">
    <property type="protein sequence ID" value="KAI4338760.1"/>
    <property type="molecule type" value="Genomic_DNA"/>
</dbReference>
<reference evidence="2" key="1">
    <citation type="journal article" date="2023" name="Front. Plant Sci.">
        <title>Chromosomal-level genome assembly of Melastoma candidum provides insights into trichome evolution.</title>
        <authorList>
            <person name="Zhong Y."/>
            <person name="Wu W."/>
            <person name="Sun C."/>
            <person name="Zou P."/>
            <person name="Liu Y."/>
            <person name="Dai S."/>
            <person name="Zhou R."/>
        </authorList>
    </citation>
    <scope>NUCLEOTIDE SEQUENCE [LARGE SCALE GENOMIC DNA]</scope>
</reference>
<evidence type="ECO:0000313" key="2">
    <source>
        <dbReference type="Proteomes" id="UP001057402"/>
    </source>
</evidence>
<accession>A0ACB9NRB3</accession>
<comment type="caution">
    <text evidence="1">The sequence shown here is derived from an EMBL/GenBank/DDBJ whole genome shotgun (WGS) entry which is preliminary data.</text>
</comment>
<name>A0ACB9NRB3_9MYRT</name>
<protein>
    <submittedName>
        <fullName evidence="1">Uncharacterized protein</fullName>
    </submittedName>
</protein>
<sequence length="473" mass="52751">MARLRTAMDAHFWDLNVATPLSLVDASAKLVPGNSPPADASVASRVLRVQQLSFLRKGIPFGILPSWSPNSADGSGSFSLQSLLLRREFANWWLGVVGQFQPAKLIKSIKREISNVEEWDLSAVRDVGKHILDKSLYSVGLISQLALSPSTSIAVSTEKNGDKANGRKKLMLFSKVPNYDIFLEAAWPGLFIDGKGRYWDVPESISLDLLSHATDDGFRYRFGIHKNGGHPQAVNVTEAEVPPALLPGLCAKAAFSYEKSRDLWRQEETREDVVIETEKGLFWRPAYDMRLKEPHASVSGIIGGACTAWFWNGNGPFATEAREMANVCMPTRKRSPVSGDLFGSVCYTIQHGKFRKYHNDMTRFDARVDVSSASALARRMFNFLRRTSTDSSTLASSSPRLSLIFQQQVVGPIVFRMDTRFAIDPSLGKQQSLVEDFVCGLSYSLRLLISGKVVAWYSPKRREGMIELRLFEF</sequence>
<organism evidence="1 2">
    <name type="scientific">Melastoma candidum</name>
    <dbReference type="NCBI Taxonomy" id="119954"/>
    <lineage>
        <taxon>Eukaryota</taxon>
        <taxon>Viridiplantae</taxon>
        <taxon>Streptophyta</taxon>
        <taxon>Embryophyta</taxon>
        <taxon>Tracheophyta</taxon>
        <taxon>Spermatophyta</taxon>
        <taxon>Magnoliopsida</taxon>
        <taxon>eudicotyledons</taxon>
        <taxon>Gunneridae</taxon>
        <taxon>Pentapetalae</taxon>
        <taxon>rosids</taxon>
        <taxon>malvids</taxon>
        <taxon>Myrtales</taxon>
        <taxon>Melastomataceae</taxon>
        <taxon>Melastomatoideae</taxon>
        <taxon>Melastomateae</taxon>
        <taxon>Melastoma</taxon>
    </lineage>
</organism>
<keyword evidence="2" id="KW-1185">Reference proteome</keyword>
<evidence type="ECO:0000313" key="1">
    <source>
        <dbReference type="EMBL" id="KAI4338760.1"/>
    </source>
</evidence>
<gene>
    <name evidence="1" type="ORF">MLD38_023777</name>
</gene>
<dbReference type="Proteomes" id="UP001057402">
    <property type="component" value="Chromosome 7"/>
</dbReference>